<dbReference type="AlphaFoldDB" id="A0ABD1UP16"/>
<evidence type="ECO:0000313" key="2">
    <source>
        <dbReference type="Proteomes" id="UP001604336"/>
    </source>
</evidence>
<organism evidence="1 2">
    <name type="scientific">Abeliophyllum distichum</name>
    <dbReference type="NCBI Taxonomy" id="126358"/>
    <lineage>
        <taxon>Eukaryota</taxon>
        <taxon>Viridiplantae</taxon>
        <taxon>Streptophyta</taxon>
        <taxon>Embryophyta</taxon>
        <taxon>Tracheophyta</taxon>
        <taxon>Spermatophyta</taxon>
        <taxon>Magnoliopsida</taxon>
        <taxon>eudicotyledons</taxon>
        <taxon>Gunneridae</taxon>
        <taxon>Pentapetalae</taxon>
        <taxon>asterids</taxon>
        <taxon>lamiids</taxon>
        <taxon>Lamiales</taxon>
        <taxon>Oleaceae</taxon>
        <taxon>Forsythieae</taxon>
        <taxon>Abeliophyllum</taxon>
    </lineage>
</organism>
<gene>
    <name evidence="1" type="ORF">Adt_11854</name>
</gene>
<dbReference type="EMBL" id="JBFOLK010000003">
    <property type="protein sequence ID" value="KAL2526800.1"/>
    <property type="molecule type" value="Genomic_DNA"/>
</dbReference>
<accession>A0ABD1UP16</accession>
<sequence>MIYDCSKSGAHRRSAIAQIRRISVVRQMICDCAKLGTRQRSHRSGAPPADLHLAYISGAPEICARAVLVNYQMICVSSDPRLDQRVRRSSAGSTHSSAGSGQICTLALDPRAATAYRSGQMCARPAYRSHRICVAVVEWWYFLPMKSSFVHGGMLGLRPWCFSDG</sequence>
<evidence type="ECO:0000313" key="1">
    <source>
        <dbReference type="EMBL" id="KAL2526800.1"/>
    </source>
</evidence>
<comment type="caution">
    <text evidence="1">The sequence shown here is derived from an EMBL/GenBank/DDBJ whole genome shotgun (WGS) entry which is preliminary data.</text>
</comment>
<name>A0ABD1UP16_9LAMI</name>
<keyword evidence="2" id="KW-1185">Reference proteome</keyword>
<reference evidence="2" key="1">
    <citation type="submission" date="2024-07" db="EMBL/GenBank/DDBJ databases">
        <title>Two chromosome-level genome assemblies of Korean endemic species Abeliophyllum distichum and Forsythia ovata (Oleaceae).</title>
        <authorList>
            <person name="Jang H."/>
        </authorList>
    </citation>
    <scope>NUCLEOTIDE SEQUENCE [LARGE SCALE GENOMIC DNA]</scope>
</reference>
<proteinExistence type="predicted"/>
<dbReference type="Proteomes" id="UP001604336">
    <property type="component" value="Unassembled WGS sequence"/>
</dbReference>
<protein>
    <submittedName>
        <fullName evidence="1">Uncharacterized protein</fullName>
    </submittedName>
</protein>